<dbReference type="PANTHER" id="PTHR43335:SF2">
    <property type="entry name" value="ABC TRANSPORTER, ATP-BINDING PROTEIN"/>
    <property type="match status" value="1"/>
</dbReference>
<dbReference type="SUPFAM" id="SSF52540">
    <property type="entry name" value="P-loop containing nucleoside triphosphate hydrolases"/>
    <property type="match status" value="1"/>
</dbReference>
<gene>
    <name evidence="6" type="primary">yxlF_5</name>
    <name evidence="6" type="ORF">DWB77_06941</name>
</gene>
<protein>
    <submittedName>
        <fullName evidence="6">Putative ABC transporter ATP-binding protein YxlF</fullName>
        <ecNumber evidence="6">3.6.3.-</ecNumber>
    </submittedName>
</protein>
<evidence type="ECO:0000256" key="4">
    <source>
        <dbReference type="ARBA" id="ARBA00022840"/>
    </source>
</evidence>
<dbReference type="SMART" id="SM00382">
    <property type="entry name" value="AAA"/>
    <property type="match status" value="1"/>
</dbReference>
<dbReference type="InterPro" id="IPR017871">
    <property type="entry name" value="ABC_transporter-like_CS"/>
</dbReference>
<dbReference type="InterPro" id="IPR027417">
    <property type="entry name" value="P-loop_NTPase"/>
</dbReference>
<dbReference type="PROSITE" id="PS50893">
    <property type="entry name" value="ABC_TRANSPORTER_2"/>
    <property type="match status" value="1"/>
</dbReference>
<comment type="similarity">
    <text evidence="1">Belongs to the ABC transporter superfamily.</text>
</comment>
<keyword evidence="4 6" id="KW-0067">ATP-binding</keyword>
<evidence type="ECO:0000256" key="1">
    <source>
        <dbReference type="ARBA" id="ARBA00005417"/>
    </source>
</evidence>
<keyword evidence="6" id="KW-0378">Hydrolase</keyword>
<dbReference type="PANTHER" id="PTHR43335">
    <property type="entry name" value="ABC TRANSPORTER, ATP-BINDING PROTEIN"/>
    <property type="match status" value="1"/>
</dbReference>
<evidence type="ECO:0000313" key="6">
    <source>
        <dbReference type="EMBL" id="AYG84727.1"/>
    </source>
</evidence>
<dbReference type="GO" id="GO:0016887">
    <property type="term" value="F:ATP hydrolysis activity"/>
    <property type="evidence" value="ECO:0007669"/>
    <property type="project" value="InterPro"/>
</dbReference>
<keyword evidence="7" id="KW-1185">Reference proteome</keyword>
<feature type="domain" description="ABC transporter" evidence="5">
    <location>
        <begin position="13"/>
        <end position="242"/>
    </location>
</feature>
<accession>A0A387HSV7</accession>
<dbReference type="OrthoDB" id="9804819at2"/>
<proteinExistence type="inferred from homology"/>
<evidence type="ECO:0000256" key="3">
    <source>
        <dbReference type="ARBA" id="ARBA00022741"/>
    </source>
</evidence>
<evidence type="ECO:0000313" key="7">
    <source>
        <dbReference type="Proteomes" id="UP000271554"/>
    </source>
</evidence>
<sequence>MDSAREAASDVVARVTDLVQGYSKNPVIAGLTIEIEAGVLGLLGPNGAGKTTLLRSLATVLPPRKGRIEILGEVIDSPRAAREARRNIGFLPQDFGYYPGFTVSEFVEYCAWLRDTPAGRRPKDTADAIERVGLMGRANEKMGALSGGMLRRAGIAAAMVGAPRLVIMDEPTAGLDPAQRVEFRELMRGLGDTAVVVSTHLIEDVASICSEIAVMAEGCIRFRGTQGELCAFAPGRSPGETQLERGYLGLLKPGMEHLV</sequence>
<dbReference type="InterPro" id="IPR003439">
    <property type="entry name" value="ABC_transporter-like_ATP-bd"/>
</dbReference>
<reference evidence="6 7" key="1">
    <citation type="submission" date="2018-10" db="EMBL/GenBank/DDBJ databases">
        <title>Relationship between Morphology and Antimicrobial Activity in Streptomyces.</title>
        <authorList>
            <person name="Kang H.J."/>
            <person name="Kim S.B."/>
        </authorList>
    </citation>
    <scope>NUCLEOTIDE SEQUENCE [LARGE SCALE GENOMIC DNA]</scope>
    <source>
        <strain evidence="6 7">BH38</strain>
    </source>
</reference>
<dbReference type="EC" id="3.6.3.-" evidence="6"/>
<dbReference type="InterPro" id="IPR003593">
    <property type="entry name" value="AAA+_ATPase"/>
</dbReference>
<dbReference type="EMBL" id="CP032698">
    <property type="protein sequence ID" value="AYG84727.1"/>
    <property type="molecule type" value="Genomic_DNA"/>
</dbReference>
<dbReference type="KEGG" id="shun:DWB77_06941"/>
<dbReference type="Pfam" id="PF00005">
    <property type="entry name" value="ABC_tran"/>
    <property type="match status" value="1"/>
</dbReference>
<dbReference type="PROSITE" id="PS00211">
    <property type="entry name" value="ABC_TRANSPORTER_1"/>
    <property type="match status" value="1"/>
</dbReference>
<keyword evidence="3" id="KW-0547">Nucleotide-binding</keyword>
<dbReference type="AlphaFoldDB" id="A0A387HSV7"/>
<dbReference type="Proteomes" id="UP000271554">
    <property type="component" value="Chromosome"/>
</dbReference>
<name>A0A387HSV7_9ACTN</name>
<keyword evidence="2" id="KW-0813">Transport</keyword>
<organism evidence="6 7">
    <name type="scientific">Streptomyces hundungensis</name>
    <dbReference type="NCBI Taxonomy" id="1077946"/>
    <lineage>
        <taxon>Bacteria</taxon>
        <taxon>Bacillati</taxon>
        <taxon>Actinomycetota</taxon>
        <taxon>Actinomycetes</taxon>
        <taxon>Kitasatosporales</taxon>
        <taxon>Streptomycetaceae</taxon>
        <taxon>Streptomyces</taxon>
    </lineage>
</organism>
<evidence type="ECO:0000259" key="5">
    <source>
        <dbReference type="PROSITE" id="PS50893"/>
    </source>
</evidence>
<dbReference type="Gene3D" id="3.40.50.300">
    <property type="entry name" value="P-loop containing nucleotide triphosphate hydrolases"/>
    <property type="match status" value="1"/>
</dbReference>
<evidence type="ECO:0000256" key="2">
    <source>
        <dbReference type="ARBA" id="ARBA00022448"/>
    </source>
</evidence>
<dbReference type="GO" id="GO:0005524">
    <property type="term" value="F:ATP binding"/>
    <property type="evidence" value="ECO:0007669"/>
    <property type="project" value="UniProtKB-KW"/>
</dbReference>